<dbReference type="EMBL" id="QZEY01000002">
    <property type="protein sequence ID" value="RJL34145.1"/>
    <property type="molecule type" value="Genomic_DNA"/>
</dbReference>
<dbReference type="Pfam" id="PF00149">
    <property type="entry name" value="Metallophos"/>
    <property type="match status" value="1"/>
</dbReference>
<dbReference type="InterPro" id="IPR029052">
    <property type="entry name" value="Metallo-depent_PP-like"/>
</dbReference>
<keyword evidence="4" id="KW-1133">Transmembrane helix</keyword>
<dbReference type="OrthoDB" id="9780884at2"/>
<evidence type="ECO:0000256" key="2">
    <source>
        <dbReference type="ARBA" id="ARBA00022801"/>
    </source>
</evidence>
<accession>A0A3A4AW87</accession>
<gene>
    <name evidence="6" type="ORF">D5H75_06595</name>
</gene>
<evidence type="ECO:0000256" key="1">
    <source>
        <dbReference type="ARBA" id="ARBA00022723"/>
    </source>
</evidence>
<feature type="region of interest" description="Disordered" evidence="3">
    <location>
        <begin position="175"/>
        <end position="195"/>
    </location>
</feature>
<dbReference type="AlphaFoldDB" id="A0A3A4AW87"/>
<dbReference type="PANTHER" id="PTHR31302">
    <property type="entry name" value="TRANSMEMBRANE PROTEIN WITH METALLOPHOSPHOESTERASE DOMAIN-RELATED"/>
    <property type="match status" value="1"/>
</dbReference>
<evidence type="ECO:0000313" key="6">
    <source>
        <dbReference type="EMBL" id="RJL34145.1"/>
    </source>
</evidence>
<dbReference type="InterPro" id="IPR004843">
    <property type="entry name" value="Calcineurin-like_PHP"/>
</dbReference>
<name>A0A3A4AW87_9ACTN</name>
<dbReference type="GO" id="GO:0016020">
    <property type="term" value="C:membrane"/>
    <property type="evidence" value="ECO:0007669"/>
    <property type="project" value="GOC"/>
</dbReference>
<feature type="region of interest" description="Disordered" evidence="3">
    <location>
        <begin position="109"/>
        <end position="154"/>
    </location>
</feature>
<evidence type="ECO:0000259" key="5">
    <source>
        <dbReference type="Pfam" id="PF00149"/>
    </source>
</evidence>
<evidence type="ECO:0000256" key="4">
    <source>
        <dbReference type="SAM" id="Phobius"/>
    </source>
</evidence>
<dbReference type="InterPro" id="IPR051158">
    <property type="entry name" value="Metallophosphoesterase_sf"/>
</dbReference>
<dbReference type="RefSeq" id="WP_119925446.1">
    <property type="nucleotide sequence ID" value="NZ_QZEY01000002.1"/>
</dbReference>
<reference evidence="6 7" key="1">
    <citation type="submission" date="2018-09" db="EMBL/GenBank/DDBJ databases">
        <title>YIM 75507 draft genome.</title>
        <authorList>
            <person name="Tang S."/>
            <person name="Feng Y."/>
        </authorList>
    </citation>
    <scope>NUCLEOTIDE SEQUENCE [LARGE SCALE GENOMIC DNA]</scope>
    <source>
        <strain evidence="6 7">YIM 75507</strain>
    </source>
</reference>
<feature type="transmembrane region" description="Helical" evidence="4">
    <location>
        <begin position="37"/>
        <end position="56"/>
    </location>
</feature>
<keyword evidence="4" id="KW-0472">Membrane</keyword>
<protein>
    <submittedName>
        <fullName evidence="6">Metallophosphoesterase</fullName>
    </submittedName>
</protein>
<dbReference type="GO" id="GO:0009245">
    <property type="term" value="P:lipid A biosynthetic process"/>
    <property type="evidence" value="ECO:0007669"/>
    <property type="project" value="TreeGrafter"/>
</dbReference>
<keyword evidence="1" id="KW-0479">Metal-binding</keyword>
<comment type="caution">
    <text evidence="6">The sequence shown here is derived from an EMBL/GenBank/DDBJ whole genome shotgun (WGS) entry which is preliminary data.</text>
</comment>
<evidence type="ECO:0000256" key="3">
    <source>
        <dbReference type="SAM" id="MobiDB-lite"/>
    </source>
</evidence>
<dbReference type="Gene3D" id="3.60.21.10">
    <property type="match status" value="1"/>
</dbReference>
<dbReference type="GO" id="GO:0008758">
    <property type="term" value="F:UDP-2,3-diacylglucosamine hydrolase activity"/>
    <property type="evidence" value="ECO:0007669"/>
    <property type="project" value="TreeGrafter"/>
</dbReference>
<keyword evidence="4" id="KW-0812">Transmembrane</keyword>
<dbReference type="SUPFAM" id="SSF56300">
    <property type="entry name" value="Metallo-dependent phosphatases"/>
    <property type="match status" value="1"/>
</dbReference>
<dbReference type="GO" id="GO:0046872">
    <property type="term" value="F:metal ion binding"/>
    <property type="evidence" value="ECO:0007669"/>
    <property type="project" value="UniProtKB-KW"/>
</dbReference>
<keyword evidence="2" id="KW-0378">Hydrolase</keyword>
<dbReference type="Proteomes" id="UP000265768">
    <property type="component" value="Unassembled WGS sequence"/>
</dbReference>
<evidence type="ECO:0000313" key="7">
    <source>
        <dbReference type="Proteomes" id="UP000265768"/>
    </source>
</evidence>
<dbReference type="CDD" id="cd07385">
    <property type="entry name" value="MPP_YkuE_C"/>
    <property type="match status" value="1"/>
</dbReference>
<feature type="transmembrane region" description="Helical" evidence="4">
    <location>
        <begin position="76"/>
        <end position="99"/>
    </location>
</feature>
<proteinExistence type="predicted"/>
<organism evidence="6 7">
    <name type="scientific">Bailinhaonella thermotolerans</name>
    <dbReference type="NCBI Taxonomy" id="1070861"/>
    <lineage>
        <taxon>Bacteria</taxon>
        <taxon>Bacillati</taxon>
        <taxon>Actinomycetota</taxon>
        <taxon>Actinomycetes</taxon>
        <taxon>Streptosporangiales</taxon>
        <taxon>Streptosporangiaceae</taxon>
        <taxon>Bailinhaonella</taxon>
    </lineage>
</organism>
<feature type="transmembrane region" description="Helical" evidence="4">
    <location>
        <begin position="6"/>
        <end position="25"/>
    </location>
</feature>
<feature type="compositionally biased region" description="Low complexity" evidence="3">
    <location>
        <begin position="143"/>
        <end position="154"/>
    </location>
</feature>
<sequence>MAFLGLLAVFAAVLGMPVFLWWRLVRGTTRPGRQRRTLVVLGLIAAAALIALTAHARSLPPLEARAIVWPVSLAQGFLIFFACWLLLLEPARLLAALILRRRARSRTAARAASGPGTAVRPAVPGPGTAARRGTAGRGEPGEGEAATVGAARGAAGARREAGGQVWSAMSAPLGELPAGAADEPPPPAAGSAVPGPELDRRLFLGRSAVLVAGMAAAATTAQGVRSATGAPRIRSVPITLARLPGAFEGFRVAAVSDIHVGAFLGRRHTERIVRRINALRPDMIAIVGDLATGTPGELGPDAAPLRDLEAPHGVFYVLGNHETYFGPEEWAQEVASLGVRPLRNERVVLERAGAAIDLAGVDDVSGREMGVPGADLGRALGGRDPGRPVILLSHQPVLAREAAAHGVDLQLSGHTHGGQILPFGYLEALQQPVLSGLAEVGGTQVFVTNGAGFSDLPLRLGAPPEIALLELRPRP</sequence>
<dbReference type="PANTHER" id="PTHR31302:SF31">
    <property type="entry name" value="PHOSPHODIESTERASE YAEI"/>
    <property type="match status" value="1"/>
</dbReference>
<feature type="domain" description="Calcineurin-like phosphoesterase" evidence="5">
    <location>
        <begin position="250"/>
        <end position="417"/>
    </location>
</feature>
<keyword evidence="7" id="KW-1185">Reference proteome</keyword>